<name>A0ABT8Y397_9SPHN</name>
<keyword evidence="6" id="KW-1133">Transmembrane helix</keyword>
<dbReference type="CDD" id="cd03010">
    <property type="entry name" value="TlpA_like_DsbE"/>
    <property type="match status" value="1"/>
</dbReference>
<evidence type="ECO:0000313" key="9">
    <source>
        <dbReference type="Proteomes" id="UP001169764"/>
    </source>
</evidence>
<dbReference type="PANTHER" id="PTHR42852">
    <property type="entry name" value="THIOL:DISULFIDE INTERCHANGE PROTEIN DSBE"/>
    <property type="match status" value="1"/>
</dbReference>
<keyword evidence="5" id="KW-0676">Redox-active center</keyword>
<evidence type="ECO:0000256" key="6">
    <source>
        <dbReference type="SAM" id="Phobius"/>
    </source>
</evidence>
<dbReference type="Pfam" id="PF08534">
    <property type="entry name" value="Redoxin"/>
    <property type="match status" value="1"/>
</dbReference>
<dbReference type="Gene3D" id="3.40.30.10">
    <property type="entry name" value="Glutaredoxin"/>
    <property type="match status" value="1"/>
</dbReference>
<dbReference type="InterPro" id="IPR050553">
    <property type="entry name" value="Thioredoxin_ResA/DsbE_sf"/>
</dbReference>
<keyword evidence="4" id="KW-1015">Disulfide bond</keyword>
<evidence type="ECO:0000256" key="4">
    <source>
        <dbReference type="ARBA" id="ARBA00023157"/>
    </source>
</evidence>
<evidence type="ECO:0000313" key="8">
    <source>
        <dbReference type="EMBL" id="MDO6412777.1"/>
    </source>
</evidence>
<dbReference type="Proteomes" id="UP001169764">
    <property type="component" value="Unassembled WGS sequence"/>
</dbReference>
<dbReference type="PROSITE" id="PS00194">
    <property type="entry name" value="THIOREDOXIN_1"/>
    <property type="match status" value="1"/>
</dbReference>
<comment type="subcellular location">
    <subcellularLocation>
        <location evidence="1">Cell envelope</location>
    </subcellularLocation>
</comment>
<keyword evidence="6" id="KW-0812">Transmembrane</keyword>
<evidence type="ECO:0000256" key="3">
    <source>
        <dbReference type="ARBA" id="ARBA00022748"/>
    </source>
</evidence>
<gene>
    <name evidence="8" type="ORF">Q4F19_00120</name>
</gene>
<dbReference type="SUPFAM" id="SSF52833">
    <property type="entry name" value="Thioredoxin-like"/>
    <property type="match status" value="1"/>
</dbReference>
<evidence type="ECO:0000256" key="2">
    <source>
        <dbReference type="ARBA" id="ARBA00007758"/>
    </source>
</evidence>
<keyword evidence="9" id="KW-1185">Reference proteome</keyword>
<feature type="domain" description="Thioredoxin" evidence="7">
    <location>
        <begin position="39"/>
        <end position="177"/>
    </location>
</feature>
<protein>
    <submittedName>
        <fullName evidence="8">DsbE family thiol:disulfide interchange protein</fullName>
    </submittedName>
</protein>
<keyword evidence="3" id="KW-0201">Cytochrome c-type biogenesis</keyword>
<dbReference type="RefSeq" id="WP_303539113.1">
    <property type="nucleotide sequence ID" value="NZ_JAUOTP010000001.1"/>
</dbReference>
<dbReference type="InterPro" id="IPR004799">
    <property type="entry name" value="Periplasmic_diS_OxRdtase_DsbE"/>
</dbReference>
<dbReference type="InterPro" id="IPR017937">
    <property type="entry name" value="Thioredoxin_CS"/>
</dbReference>
<dbReference type="InterPro" id="IPR013766">
    <property type="entry name" value="Thioredoxin_domain"/>
</dbReference>
<dbReference type="InterPro" id="IPR013740">
    <property type="entry name" value="Redoxin"/>
</dbReference>
<comment type="caution">
    <text evidence="8">The sequence shown here is derived from an EMBL/GenBank/DDBJ whole genome shotgun (WGS) entry which is preliminary data.</text>
</comment>
<dbReference type="EMBL" id="JAUOTP010000001">
    <property type="protein sequence ID" value="MDO6412777.1"/>
    <property type="molecule type" value="Genomic_DNA"/>
</dbReference>
<dbReference type="PROSITE" id="PS51352">
    <property type="entry name" value="THIOREDOXIN_2"/>
    <property type="match status" value="1"/>
</dbReference>
<comment type="similarity">
    <text evidence="2">Belongs to the thioredoxin family. DsbE subfamily.</text>
</comment>
<evidence type="ECO:0000259" key="7">
    <source>
        <dbReference type="PROSITE" id="PS51352"/>
    </source>
</evidence>
<evidence type="ECO:0000256" key="5">
    <source>
        <dbReference type="ARBA" id="ARBA00023284"/>
    </source>
</evidence>
<organism evidence="8 9">
    <name type="scientific">Sphingomonas natans</name>
    <dbReference type="NCBI Taxonomy" id="3063330"/>
    <lineage>
        <taxon>Bacteria</taxon>
        <taxon>Pseudomonadati</taxon>
        <taxon>Pseudomonadota</taxon>
        <taxon>Alphaproteobacteria</taxon>
        <taxon>Sphingomonadales</taxon>
        <taxon>Sphingomonadaceae</taxon>
        <taxon>Sphingomonas</taxon>
    </lineage>
</organism>
<dbReference type="PANTHER" id="PTHR42852:SF6">
    <property type="entry name" value="THIOL:DISULFIDE INTERCHANGE PROTEIN DSBE"/>
    <property type="match status" value="1"/>
</dbReference>
<sequence length="179" mass="18858">MSARRRPWLLWVPLLGFILLATIFVIGLRKPDDPSITSKMIGETIPAFALPAATAGVQGLASADLTTGTPHLVNIFASWCVPCAGEAPQLEALARNGVPIVGIAIRDRPDDVAGFLTRYGNPYARIGSDTTSKVQIAIGSSGVPETFVVDGKGVIRLQKIGPIMPEDMADVQAALVAAR</sequence>
<feature type="transmembrane region" description="Helical" evidence="6">
    <location>
        <begin position="7"/>
        <end position="28"/>
    </location>
</feature>
<proteinExistence type="inferred from homology"/>
<reference evidence="8" key="1">
    <citation type="submission" date="2023-07" db="EMBL/GenBank/DDBJ databases">
        <authorList>
            <person name="Kim M."/>
        </authorList>
    </citation>
    <scope>NUCLEOTIDE SEQUENCE</scope>
    <source>
        <strain evidence="8">BIUV-7</strain>
    </source>
</reference>
<evidence type="ECO:0000256" key="1">
    <source>
        <dbReference type="ARBA" id="ARBA00004196"/>
    </source>
</evidence>
<dbReference type="InterPro" id="IPR036249">
    <property type="entry name" value="Thioredoxin-like_sf"/>
</dbReference>
<accession>A0ABT8Y397</accession>
<keyword evidence="6" id="KW-0472">Membrane</keyword>